<evidence type="ECO:0000313" key="1">
    <source>
        <dbReference type="EMBL" id="OVA14666.1"/>
    </source>
</evidence>
<comment type="caution">
    <text evidence="1">The sequence shown here is derived from an EMBL/GenBank/DDBJ whole genome shotgun (WGS) entry which is preliminary data.</text>
</comment>
<accession>A0A200QW21</accession>
<protein>
    <submittedName>
        <fullName evidence="1">Uncharacterized protein</fullName>
    </submittedName>
</protein>
<dbReference type="InParanoid" id="A0A200QW21"/>
<organism evidence="1 2">
    <name type="scientific">Macleaya cordata</name>
    <name type="common">Five-seeded plume-poppy</name>
    <name type="synonym">Bocconia cordata</name>
    <dbReference type="NCBI Taxonomy" id="56857"/>
    <lineage>
        <taxon>Eukaryota</taxon>
        <taxon>Viridiplantae</taxon>
        <taxon>Streptophyta</taxon>
        <taxon>Embryophyta</taxon>
        <taxon>Tracheophyta</taxon>
        <taxon>Spermatophyta</taxon>
        <taxon>Magnoliopsida</taxon>
        <taxon>Ranunculales</taxon>
        <taxon>Papaveraceae</taxon>
        <taxon>Papaveroideae</taxon>
        <taxon>Macleaya</taxon>
    </lineage>
</organism>
<gene>
    <name evidence="1" type="ORF">BVC80_1815g83</name>
</gene>
<dbReference type="EMBL" id="MVGT01001027">
    <property type="protein sequence ID" value="OVA14666.1"/>
    <property type="molecule type" value="Genomic_DNA"/>
</dbReference>
<dbReference type="AlphaFoldDB" id="A0A200QW21"/>
<dbReference type="PANTHER" id="PTHR36067:SF1">
    <property type="entry name" value="EXPRESSED PROTEIN"/>
    <property type="match status" value="1"/>
</dbReference>
<dbReference type="PANTHER" id="PTHR36067">
    <property type="entry name" value="EXPRESSED PROTEIN"/>
    <property type="match status" value="1"/>
</dbReference>
<evidence type="ECO:0000313" key="2">
    <source>
        <dbReference type="Proteomes" id="UP000195402"/>
    </source>
</evidence>
<dbReference type="OrthoDB" id="735913at2759"/>
<keyword evidence="2" id="KW-1185">Reference proteome</keyword>
<reference evidence="1 2" key="1">
    <citation type="journal article" date="2017" name="Mol. Plant">
        <title>The Genome of Medicinal Plant Macleaya cordata Provides New Insights into Benzylisoquinoline Alkaloids Metabolism.</title>
        <authorList>
            <person name="Liu X."/>
            <person name="Liu Y."/>
            <person name="Huang P."/>
            <person name="Ma Y."/>
            <person name="Qing Z."/>
            <person name="Tang Q."/>
            <person name="Cao H."/>
            <person name="Cheng P."/>
            <person name="Zheng Y."/>
            <person name="Yuan Z."/>
            <person name="Zhou Y."/>
            <person name="Liu J."/>
            <person name="Tang Z."/>
            <person name="Zhuo Y."/>
            <person name="Zhang Y."/>
            <person name="Yu L."/>
            <person name="Huang J."/>
            <person name="Yang P."/>
            <person name="Peng Q."/>
            <person name="Zhang J."/>
            <person name="Jiang W."/>
            <person name="Zhang Z."/>
            <person name="Lin K."/>
            <person name="Ro D.K."/>
            <person name="Chen X."/>
            <person name="Xiong X."/>
            <person name="Shang Y."/>
            <person name="Huang S."/>
            <person name="Zeng J."/>
        </authorList>
    </citation>
    <scope>NUCLEOTIDE SEQUENCE [LARGE SCALE GENOMIC DNA]</scope>
    <source>
        <strain evidence="2">cv. BLH2017</strain>
        <tissue evidence="1">Root</tissue>
    </source>
</reference>
<name>A0A200QW21_MACCD</name>
<sequence length="84" mass="9477">MADIAMLVAEEYERRINRSSTTNKGNHDQGGVMMDFVTGVSVLAQRFDHEFSLVKKVEKFEYAKKILDPKSPFGFAAMGFSQLN</sequence>
<dbReference type="Proteomes" id="UP000195402">
    <property type="component" value="Unassembled WGS sequence"/>
</dbReference>
<proteinExistence type="predicted"/>